<protein>
    <submittedName>
        <fullName evidence="8">Response regulator receiver:Transcriptional regulatory protein, C-terminal</fullName>
    </submittedName>
</protein>
<accession>A0A0K1PT96</accession>
<dbReference type="InterPro" id="IPR001789">
    <property type="entry name" value="Sig_transdc_resp-reg_receiver"/>
</dbReference>
<dbReference type="Pfam" id="PF00072">
    <property type="entry name" value="Response_reg"/>
    <property type="match status" value="1"/>
</dbReference>
<dbReference type="KEGG" id="llu:AKJ09_03391"/>
<dbReference type="PROSITE" id="PS50110">
    <property type="entry name" value="RESPONSE_REGULATORY"/>
    <property type="match status" value="1"/>
</dbReference>
<keyword evidence="1" id="KW-0597">Phosphoprotein</keyword>
<reference evidence="8 9" key="1">
    <citation type="submission" date="2015-08" db="EMBL/GenBank/DDBJ databases">
        <authorList>
            <person name="Babu N.S."/>
            <person name="Beckwith C.J."/>
            <person name="Beseler K.G."/>
            <person name="Brison A."/>
            <person name="Carone J.V."/>
            <person name="Caskin T.P."/>
            <person name="Diamond M."/>
            <person name="Durham M.E."/>
            <person name="Foxe J.M."/>
            <person name="Go M."/>
            <person name="Henderson B.A."/>
            <person name="Jones I.B."/>
            <person name="McGettigan J.A."/>
            <person name="Micheletti S.J."/>
            <person name="Nasrallah M.E."/>
            <person name="Ortiz D."/>
            <person name="Piller C.R."/>
            <person name="Privatt S.R."/>
            <person name="Schneider S.L."/>
            <person name="Sharp S."/>
            <person name="Smith T.C."/>
            <person name="Stanton J.D."/>
            <person name="Ullery H.E."/>
            <person name="Wilson R.J."/>
            <person name="Serrano M.G."/>
            <person name="Buck G."/>
            <person name="Lee V."/>
            <person name="Wang Y."/>
            <person name="Carvalho R."/>
            <person name="Voegtly L."/>
            <person name="Shi R."/>
            <person name="Duckworth R."/>
            <person name="Johnson A."/>
            <person name="Loviza R."/>
            <person name="Walstead R."/>
            <person name="Shah Z."/>
            <person name="Kiflezghi M."/>
            <person name="Wade K."/>
            <person name="Ball S.L."/>
            <person name="Bradley K.W."/>
            <person name="Asai D.J."/>
            <person name="Bowman C.A."/>
            <person name="Russell D.A."/>
            <person name="Pope W.H."/>
            <person name="Jacobs-Sera D."/>
            <person name="Hendrix R.W."/>
            <person name="Hatfull G.F."/>
        </authorList>
    </citation>
    <scope>NUCLEOTIDE SEQUENCE [LARGE SCALE GENOMIC DNA]</scope>
    <source>
        <strain evidence="8 9">DSM 27648</strain>
    </source>
</reference>
<dbReference type="STRING" id="1391654.AKJ09_03391"/>
<evidence type="ECO:0000256" key="3">
    <source>
        <dbReference type="ARBA" id="ARBA00023015"/>
    </source>
</evidence>
<dbReference type="GO" id="GO:0032993">
    <property type="term" value="C:protein-DNA complex"/>
    <property type="evidence" value="ECO:0007669"/>
    <property type="project" value="TreeGrafter"/>
</dbReference>
<dbReference type="Gene3D" id="3.40.50.2300">
    <property type="match status" value="1"/>
</dbReference>
<dbReference type="RefSeq" id="WP_169927557.1">
    <property type="nucleotide sequence ID" value="NZ_CP012333.1"/>
</dbReference>
<keyword evidence="5" id="KW-0804">Transcription</keyword>
<dbReference type="Proteomes" id="UP000064967">
    <property type="component" value="Chromosome"/>
</dbReference>
<evidence type="ECO:0000256" key="2">
    <source>
        <dbReference type="ARBA" id="ARBA00023012"/>
    </source>
</evidence>
<evidence type="ECO:0000313" key="8">
    <source>
        <dbReference type="EMBL" id="AKU96727.1"/>
    </source>
</evidence>
<dbReference type="InterPro" id="IPR025497">
    <property type="entry name" value="PatA-like_N"/>
</dbReference>
<name>A0A0K1PT96_9BACT</name>
<comment type="caution">
    <text evidence="6">Lacks conserved residue(s) required for the propagation of feature annotation.</text>
</comment>
<evidence type="ECO:0000259" key="7">
    <source>
        <dbReference type="PROSITE" id="PS50110"/>
    </source>
</evidence>
<feature type="domain" description="Response regulatory" evidence="7">
    <location>
        <begin position="5"/>
        <end position="122"/>
    </location>
</feature>
<dbReference type="PANTHER" id="PTHR48111:SF1">
    <property type="entry name" value="TWO-COMPONENT RESPONSE REGULATOR ORR33"/>
    <property type="match status" value="1"/>
</dbReference>
<evidence type="ECO:0000313" key="9">
    <source>
        <dbReference type="Proteomes" id="UP000064967"/>
    </source>
</evidence>
<dbReference type="SUPFAM" id="SSF52172">
    <property type="entry name" value="CheY-like"/>
    <property type="match status" value="1"/>
</dbReference>
<organism evidence="8 9">
    <name type="scientific">Labilithrix luteola</name>
    <dbReference type="NCBI Taxonomy" id="1391654"/>
    <lineage>
        <taxon>Bacteria</taxon>
        <taxon>Pseudomonadati</taxon>
        <taxon>Myxococcota</taxon>
        <taxon>Polyangia</taxon>
        <taxon>Polyangiales</taxon>
        <taxon>Labilitrichaceae</taxon>
        <taxon>Labilithrix</taxon>
    </lineage>
</organism>
<dbReference type="SMART" id="SM00448">
    <property type="entry name" value="REC"/>
    <property type="match status" value="1"/>
</dbReference>
<keyword evidence="9" id="KW-1185">Reference proteome</keyword>
<evidence type="ECO:0000256" key="5">
    <source>
        <dbReference type="ARBA" id="ARBA00023163"/>
    </source>
</evidence>
<keyword evidence="2" id="KW-0902">Two-component regulatory system</keyword>
<dbReference type="InterPro" id="IPR011006">
    <property type="entry name" value="CheY-like_superfamily"/>
</dbReference>
<dbReference type="AlphaFoldDB" id="A0A0K1PT96"/>
<dbReference type="InterPro" id="IPR039420">
    <property type="entry name" value="WalR-like"/>
</dbReference>
<dbReference type="GO" id="GO:0000976">
    <property type="term" value="F:transcription cis-regulatory region binding"/>
    <property type="evidence" value="ECO:0007669"/>
    <property type="project" value="TreeGrafter"/>
</dbReference>
<dbReference type="GO" id="GO:0000156">
    <property type="term" value="F:phosphorelay response regulator activity"/>
    <property type="evidence" value="ECO:0007669"/>
    <property type="project" value="TreeGrafter"/>
</dbReference>
<sequence>MIRGRVLVIDGDEWVGRLLGRFLQEKNFAVDVCSEARAGFEKACQTVPDCIVCNVDLPDIDGFWVARRIRTEGGPVSRTLLLFLADSQDKELRLQALQVGGDTLLSRPVSNDEIVAQINALIDLSRRYQRKESEEPSSTSLAAAFRGDLSNFPLASILMMLEMERRTGTLDVVSESNTRAVLTLTGGLFAVTEISGRSAPAIDVLRQVLSWRTGRFAFHPRDPGAVPPPRGSIGALVLEAMRLEDEKKAAQ</sequence>
<gene>
    <name evidence="8" type="ORF">AKJ09_03391</name>
</gene>
<keyword evidence="3" id="KW-0805">Transcription regulation</keyword>
<dbReference type="GO" id="GO:0005829">
    <property type="term" value="C:cytosol"/>
    <property type="evidence" value="ECO:0007669"/>
    <property type="project" value="TreeGrafter"/>
</dbReference>
<dbReference type="EMBL" id="CP012333">
    <property type="protein sequence ID" value="AKU96727.1"/>
    <property type="molecule type" value="Genomic_DNA"/>
</dbReference>
<evidence type="ECO:0000256" key="6">
    <source>
        <dbReference type="PROSITE-ProRule" id="PRU00169"/>
    </source>
</evidence>
<keyword evidence="4" id="KW-0238">DNA-binding</keyword>
<dbReference type="PANTHER" id="PTHR48111">
    <property type="entry name" value="REGULATOR OF RPOS"/>
    <property type="match status" value="1"/>
</dbReference>
<evidence type="ECO:0000256" key="1">
    <source>
        <dbReference type="ARBA" id="ARBA00022553"/>
    </source>
</evidence>
<dbReference type="GO" id="GO:0006355">
    <property type="term" value="P:regulation of DNA-templated transcription"/>
    <property type="evidence" value="ECO:0007669"/>
    <property type="project" value="TreeGrafter"/>
</dbReference>
<dbReference type="Pfam" id="PF14332">
    <property type="entry name" value="DUF4388"/>
    <property type="match status" value="1"/>
</dbReference>
<proteinExistence type="predicted"/>
<evidence type="ECO:0000256" key="4">
    <source>
        <dbReference type="ARBA" id="ARBA00023125"/>
    </source>
</evidence>